<dbReference type="PROSITE" id="PS00792">
    <property type="entry name" value="DHPS_1"/>
    <property type="match status" value="1"/>
</dbReference>
<dbReference type="CDD" id="cd00739">
    <property type="entry name" value="DHPS"/>
    <property type="match status" value="1"/>
</dbReference>
<evidence type="ECO:0000256" key="1">
    <source>
        <dbReference type="ARBA" id="ARBA00000012"/>
    </source>
</evidence>
<dbReference type="InterPro" id="IPR045031">
    <property type="entry name" value="DHP_synth-like"/>
</dbReference>
<name>A0AAE2SGT6_9BACT</name>
<evidence type="ECO:0000313" key="11">
    <source>
        <dbReference type="EMBL" id="MBK1856285.1"/>
    </source>
</evidence>
<keyword evidence="7 9" id="KW-0460">Magnesium</keyword>
<dbReference type="PROSITE" id="PS00793">
    <property type="entry name" value="DHPS_2"/>
    <property type="match status" value="1"/>
</dbReference>
<evidence type="ECO:0000256" key="8">
    <source>
        <dbReference type="ARBA" id="ARBA00022909"/>
    </source>
</evidence>
<dbReference type="Proteomes" id="UP000634206">
    <property type="component" value="Unassembled WGS sequence"/>
</dbReference>
<keyword evidence="5 9" id="KW-0808">Transferase</keyword>
<dbReference type="EMBL" id="JAENIG010000012">
    <property type="protein sequence ID" value="MBK1856285.1"/>
    <property type="molecule type" value="Genomic_DNA"/>
</dbReference>
<dbReference type="PANTHER" id="PTHR20941:SF1">
    <property type="entry name" value="FOLIC ACID SYNTHESIS PROTEIN FOL1"/>
    <property type="match status" value="1"/>
</dbReference>
<protein>
    <recommendedName>
        <fullName evidence="4 9">Dihydropteroate synthase</fullName>
        <shortName evidence="9">DHPS</shortName>
        <ecNumber evidence="4 9">2.5.1.15</ecNumber>
    </recommendedName>
    <alternativeName>
        <fullName evidence="9">Dihydropteroate pyrophosphorylase</fullName>
    </alternativeName>
</protein>
<comment type="pathway">
    <text evidence="3 9">Cofactor biosynthesis; tetrahydrofolate biosynthesis; 7,8-dihydrofolate from 2-amino-4-hydroxy-6-hydroxymethyl-7,8-dihydropteridine diphosphate and 4-aminobenzoate: step 1/2.</text>
</comment>
<evidence type="ECO:0000256" key="3">
    <source>
        <dbReference type="ARBA" id="ARBA00004763"/>
    </source>
</evidence>
<dbReference type="GO" id="GO:0004156">
    <property type="term" value="F:dihydropteroate synthase activity"/>
    <property type="evidence" value="ECO:0007669"/>
    <property type="project" value="UniProtKB-EC"/>
</dbReference>
<dbReference type="InterPro" id="IPR000489">
    <property type="entry name" value="Pterin-binding_dom"/>
</dbReference>
<evidence type="ECO:0000259" key="10">
    <source>
        <dbReference type="PROSITE" id="PS50972"/>
    </source>
</evidence>
<dbReference type="AlphaFoldDB" id="A0AAE2SGT6"/>
<dbReference type="GO" id="GO:0046872">
    <property type="term" value="F:metal ion binding"/>
    <property type="evidence" value="ECO:0007669"/>
    <property type="project" value="UniProtKB-KW"/>
</dbReference>
<keyword evidence="8 9" id="KW-0289">Folate biosynthesis</keyword>
<dbReference type="PROSITE" id="PS50972">
    <property type="entry name" value="PTERIN_BINDING"/>
    <property type="match status" value="1"/>
</dbReference>
<dbReference type="GO" id="GO:0046656">
    <property type="term" value="P:folic acid biosynthetic process"/>
    <property type="evidence" value="ECO:0007669"/>
    <property type="project" value="UniProtKB-KW"/>
</dbReference>
<feature type="domain" description="Pterin-binding" evidence="10">
    <location>
        <begin position="20"/>
        <end position="276"/>
    </location>
</feature>
<dbReference type="SUPFAM" id="SSF51717">
    <property type="entry name" value="Dihydropteroate synthetase-like"/>
    <property type="match status" value="1"/>
</dbReference>
<proteinExistence type="inferred from homology"/>
<dbReference type="Gene3D" id="3.20.20.20">
    <property type="entry name" value="Dihydropteroate synthase-like"/>
    <property type="match status" value="1"/>
</dbReference>
<comment type="similarity">
    <text evidence="9">Belongs to the DHPS family.</text>
</comment>
<accession>A0AAE2SGT6</accession>
<keyword evidence="6 9" id="KW-0479">Metal-binding</keyword>
<comment type="cofactor">
    <cofactor evidence="2 9">
        <name>Mg(2+)</name>
        <dbReference type="ChEBI" id="CHEBI:18420"/>
    </cofactor>
</comment>
<dbReference type="NCBIfam" id="TIGR01496">
    <property type="entry name" value="DHPS"/>
    <property type="match status" value="1"/>
</dbReference>
<evidence type="ECO:0000256" key="6">
    <source>
        <dbReference type="ARBA" id="ARBA00022723"/>
    </source>
</evidence>
<evidence type="ECO:0000313" key="12">
    <source>
        <dbReference type="Proteomes" id="UP000634206"/>
    </source>
</evidence>
<evidence type="ECO:0000256" key="5">
    <source>
        <dbReference type="ARBA" id="ARBA00022679"/>
    </source>
</evidence>
<dbReference type="InterPro" id="IPR006390">
    <property type="entry name" value="DHP_synth_dom"/>
</dbReference>
<dbReference type="RefSeq" id="WP_309490906.1">
    <property type="nucleotide sequence ID" value="NZ_JAENIG010000012.1"/>
</dbReference>
<dbReference type="PANTHER" id="PTHR20941">
    <property type="entry name" value="FOLATE SYNTHESIS PROTEINS"/>
    <property type="match status" value="1"/>
</dbReference>
<dbReference type="GO" id="GO:0005829">
    <property type="term" value="C:cytosol"/>
    <property type="evidence" value="ECO:0007669"/>
    <property type="project" value="TreeGrafter"/>
</dbReference>
<evidence type="ECO:0000256" key="9">
    <source>
        <dbReference type="RuleBase" id="RU361205"/>
    </source>
</evidence>
<gene>
    <name evidence="11" type="primary">folP</name>
    <name evidence="11" type="ORF">JIN83_15035</name>
</gene>
<dbReference type="EC" id="2.5.1.15" evidence="4 9"/>
<evidence type="ECO:0000256" key="2">
    <source>
        <dbReference type="ARBA" id="ARBA00001946"/>
    </source>
</evidence>
<dbReference type="GO" id="GO:0046654">
    <property type="term" value="P:tetrahydrofolate biosynthetic process"/>
    <property type="evidence" value="ECO:0007669"/>
    <property type="project" value="TreeGrafter"/>
</dbReference>
<keyword evidence="12" id="KW-1185">Reference proteome</keyword>
<evidence type="ECO:0000256" key="4">
    <source>
        <dbReference type="ARBA" id="ARBA00012458"/>
    </source>
</evidence>
<comment type="function">
    <text evidence="9">Catalyzes the condensation of para-aminobenzoate (pABA) with 6-hydroxymethyl-7,8-dihydropterin diphosphate (DHPt-PP) to form 7,8-dihydropteroate (H2Pte), the immediate precursor of folate derivatives.</text>
</comment>
<evidence type="ECO:0000256" key="7">
    <source>
        <dbReference type="ARBA" id="ARBA00022842"/>
    </source>
</evidence>
<sequence>MIWKTRRDSLDFNEKGNASAALMGILNTTPDSFSDGGLHQAGSRAVRVALEMQEAGAVIIDVGGESTRPGAPPVSAEEEIARTAPVIESIRAQSDVLISIDTSKAAVALAAIAAGADIVNDVTGLLGDPDMSTVCAESGVGVVVMHMQGTPRTMQQNPQYTEGVVAEVADFFRQRCRALVEAGIQLESLCFDPGIGFGKTLDQNLALIQQLAALQSDIARPLLLGVSRKSFLGTITGIETPEHRDAATAMITAMTCQQGVCLHRVHNVPLNKQALQLAASVSS</sequence>
<comment type="caution">
    <text evidence="11">The sequence shown here is derived from an EMBL/GenBank/DDBJ whole genome shotgun (WGS) entry which is preliminary data.</text>
</comment>
<dbReference type="InterPro" id="IPR011005">
    <property type="entry name" value="Dihydropteroate_synth-like_sf"/>
</dbReference>
<dbReference type="Pfam" id="PF00809">
    <property type="entry name" value="Pterin_bind"/>
    <property type="match status" value="1"/>
</dbReference>
<organism evidence="11 12">
    <name type="scientific">Oceaniferula flava</name>
    <dbReference type="NCBI Taxonomy" id="2800421"/>
    <lineage>
        <taxon>Bacteria</taxon>
        <taxon>Pseudomonadati</taxon>
        <taxon>Verrucomicrobiota</taxon>
        <taxon>Verrucomicrobiia</taxon>
        <taxon>Verrucomicrobiales</taxon>
        <taxon>Verrucomicrobiaceae</taxon>
        <taxon>Oceaniferula</taxon>
    </lineage>
</organism>
<comment type="catalytic activity">
    <reaction evidence="1">
        <text>(7,8-dihydropterin-6-yl)methyl diphosphate + 4-aminobenzoate = 7,8-dihydropteroate + diphosphate</text>
        <dbReference type="Rhea" id="RHEA:19949"/>
        <dbReference type="ChEBI" id="CHEBI:17836"/>
        <dbReference type="ChEBI" id="CHEBI:17839"/>
        <dbReference type="ChEBI" id="CHEBI:33019"/>
        <dbReference type="ChEBI" id="CHEBI:72950"/>
        <dbReference type="EC" id="2.5.1.15"/>
    </reaction>
</comment>
<reference evidence="11" key="1">
    <citation type="submission" date="2021-01" db="EMBL/GenBank/DDBJ databases">
        <title>Modified the classification status of verrucomicrobia.</title>
        <authorList>
            <person name="Feng X."/>
        </authorList>
    </citation>
    <scope>NUCLEOTIDE SEQUENCE</scope>
    <source>
        <strain evidence="11">5K15</strain>
    </source>
</reference>